<reference evidence="2" key="1">
    <citation type="submission" date="2019-04" db="EMBL/GenBank/DDBJ databases">
        <title>Evolution of Biomass-Degrading Anaerobic Consortia Revealed by Metagenomics.</title>
        <authorList>
            <person name="Peng X."/>
        </authorList>
    </citation>
    <scope>NUCLEOTIDE SEQUENCE</scope>
    <source>
        <strain evidence="2">SIG141</strain>
    </source>
</reference>
<feature type="signal peptide" evidence="1">
    <location>
        <begin position="1"/>
        <end position="20"/>
    </location>
</feature>
<dbReference type="EMBL" id="SUYD01000009">
    <property type="protein sequence ID" value="MBE6266396.1"/>
    <property type="molecule type" value="Genomic_DNA"/>
</dbReference>
<evidence type="ECO:0000313" key="2">
    <source>
        <dbReference type="EMBL" id="MBE6266396.1"/>
    </source>
</evidence>
<evidence type="ECO:0000313" key="3">
    <source>
        <dbReference type="Proteomes" id="UP000763088"/>
    </source>
</evidence>
<accession>A0A928BTP3</accession>
<keyword evidence="1" id="KW-0732">Signal</keyword>
<dbReference type="Pfam" id="PF14127">
    <property type="entry name" value="DUF4294"/>
    <property type="match status" value="1"/>
</dbReference>
<organism evidence="2 3">
    <name type="scientific">Xylanibacter ruminicola</name>
    <name type="common">Prevotella ruminicola</name>
    <dbReference type="NCBI Taxonomy" id="839"/>
    <lineage>
        <taxon>Bacteria</taxon>
        <taxon>Pseudomonadati</taxon>
        <taxon>Bacteroidota</taxon>
        <taxon>Bacteroidia</taxon>
        <taxon>Bacteroidales</taxon>
        <taxon>Prevotellaceae</taxon>
        <taxon>Xylanibacter</taxon>
    </lineage>
</organism>
<evidence type="ECO:0000256" key="1">
    <source>
        <dbReference type="SAM" id="SignalP"/>
    </source>
</evidence>
<protein>
    <submittedName>
        <fullName evidence="2">DUF4294 domain-containing protein</fullName>
    </submittedName>
</protein>
<dbReference type="InterPro" id="IPR025636">
    <property type="entry name" value="DUF4294"/>
</dbReference>
<sequence>MRKVVVLSMMLLLWISAAKGQEEQRMTAEQVLAEMDSPTFVPTVKVSKVMHEGDSIQYMEMNNVYVYPQLTFKNKRQAQNYMRLVTNVKKVLPIAKEARMMLIETTEYLETLPNDKAKAEHMKRVEQDIFKTYKPKMKKLTYSQGKLLIKLIDRECHSSSYDMIKAFMGPLRAGFWQVFAWGFGASLKKEYDAQGVDRLTERVVLMVESGQI</sequence>
<feature type="chain" id="PRO_5037161474" evidence="1">
    <location>
        <begin position="21"/>
        <end position="212"/>
    </location>
</feature>
<dbReference type="Proteomes" id="UP000763088">
    <property type="component" value="Unassembled WGS sequence"/>
</dbReference>
<proteinExistence type="predicted"/>
<comment type="caution">
    <text evidence="2">The sequence shown here is derived from an EMBL/GenBank/DDBJ whole genome shotgun (WGS) entry which is preliminary data.</text>
</comment>
<name>A0A928BTP3_XYLRU</name>
<dbReference type="AlphaFoldDB" id="A0A928BTP3"/>
<gene>
    <name evidence="2" type="ORF">E7102_08005</name>
</gene>